<sequence length="59" mass="6889">MSMKQSKKDKSFMIVIKDTQNASWQGTIEWLDQNKKQHFRSALEMIKLIDSAVENDSQT</sequence>
<dbReference type="AlphaFoldDB" id="A0A1Y4SU44"/>
<comment type="caution">
    <text evidence="1">The sequence shown here is derived from an EMBL/GenBank/DDBJ whole genome shotgun (WGS) entry which is preliminary data.</text>
</comment>
<accession>A0A1Y4SU44</accession>
<organism evidence="1 2">
    <name type="scientific">Massilimicrobiota timonensis</name>
    <dbReference type="NCBI Taxonomy" id="1776392"/>
    <lineage>
        <taxon>Bacteria</taxon>
        <taxon>Bacillati</taxon>
        <taxon>Bacillota</taxon>
        <taxon>Erysipelotrichia</taxon>
        <taxon>Erysipelotrichales</taxon>
        <taxon>Erysipelotrichaceae</taxon>
        <taxon>Massilimicrobiota</taxon>
    </lineage>
</organism>
<evidence type="ECO:0000313" key="2">
    <source>
        <dbReference type="Proteomes" id="UP000195305"/>
    </source>
</evidence>
<reference evidence="1 2" key="1">
    <citation type="journal article" date="2018" name="BMC Genomics">
        <title>Whole genome sequencing and function prediction of 133 gut anaerobes isolated from chicken caecum in pure cultures.</title>
        <authorList>
            <person name="Medvecky M."/>
            <person name="Cejkova D."/>
            <person name="Polansky O."/>
            <person name="Karasova D."/>
            <person name="Kubasova T."/>
            <person name="Cizek A."/>
            <person name="Rychlik I."/>
        </authorList>
    </citation>
    <scope>NUCLEOTIDE SEQUENCE [LARGE SCALE GENOMIC DNA]</scope>
    <source>
        <strain evidence="1 2">An13</strain>
    </source>
</reference>
<dbReference type="EMBL" id="NFLJ01000031">
    <property type="protein sequence ID" value="OUQ33397.1"/>
    <property type="molecule type" value="Genomic_DNA"/>
</dbReference>
<dbReference type="Proteomes" id="UP000195305">
    <property type="component" value="Unassembled WGS sequence"/>
</dbReference>
<evidence type="ECO:0000313" key="1">
    <source>
        <dbReference type="EMBL" id="OUQ33397.1"/>
    </source>
</evidence>
<gene>
    <name evidence="1" type="ORF">B5E75_10405</name>
</gene>
<name>A0A1Y4SU44_9FIRM</name>
<keyword evidence="2" id="KW-1185">Reference proteome</keyword>
<proteinExistence type="predicted"/>
<protein>
    <submittedName>
        <fullName evidence="1">Uncharacterized protein</fullName>
    </submittedName>
</protein>